<evidence type="ECO:0000256" key="3">
    <source>
        <dbReference type="ARBA" id="ARBA00022448"/>
    </source>
</evidence>
<feature type="transmembrane region" description="Helical" evidence="8">
    <location>
        <begin position="153"/>
        <end position="172"/>
    </location>
</feature>
<feature type="region of interest" description="Disordered" evidence="7">
    <location>
        <begin position="727"/>
        <end position="777"/>
    </location>
</feature>
<keyword evidence="14" id="KW-1185">Reference proteome</keyword>
<dbReference type="Pfam" id="PF14703">
    <property type="entry name" value="PHM7_cyt"/>
    <property type="match status" value="1"/>
</dbReference>
<keyword evidence="6 8" id="KW-0472">Membrane</keyword>
<evidence type="ECO:0000256" key="2">
    <source>
        <dbReference type="ARBA" id="ARBA00007779"/>
    </source>
</evidence>
<evidence type="ECO:0000259" key="9">
    <source>
        <dbReference type="Pfam" id="PF02714"/>
    </source>
</evidence>
<evidence type="ECO:0000256" key="1">
    <source>
        <dbReference type="ARBA" id="ARBA00004141"/>
    </source>
</evidence>
<name>A0A6A6HQS7_VIRVR</name>
<feature type="transmembrane region" description="Helical" evidence="8">
    <location>
        <begin position="101"/>
        <end position="125"/>
    </location>
</feature>
<evidence type="ECO:0000256" key="4">
    <source>
        <dbReference type="ARBA" id="ARBA00022692"/>
    </source>
</evidence>
<comment type="similarity">
    <text evidence="2">Belongs to the CSC1 (TC 1.A.17) family.</text>
</comment>
<dbReference type="Pfam" id="PF13967">
    <property type="entry name" value="RSN1_TM"/>
    <property type="match status" value="1"/>
</dbReference>
<dbReference type="EMBL" id="ML991771">
    <property type="protein sequence ID" value="KAF2239873.1"/>
    <property type="molecule type" value="Genomic_DNA"/>
</dbReference>
<keyword evidence="3" id="KW-0813">Transport</keyword>
<feature type="domain" description="10TM putative phosphate transporter extracellular tail" evidence="10">
    <location>
        <begin position="784"/>
        <end position="850"/>
    </location>
</feature>
<feature type="transmembrane region" description="Helical" evidence="8">
    <location>
        <begin position="539"/>
        <end position="572"/>
    </location>
</feature>
<evidence type="ECO:0000256" key="7">
    <source>
        <dbReference type="SAM" id="MobiDB-lite"/>
    </source>
</evidence>
<evidence type="ECO:0000256" key="5">
    <source>
        <dbReference type="ARBA" id="ARBA00022989"/>
    </source>
</evidence>
<feature type="domain" description="CSC1/OSCA1-like N-terminal transmembrane" evidence="11">
    <location>
        <begin position="25"/>
        <end position="174"/>
    </location>
</feature>
<feature type="transmembrane region" description="Helical" evidence="8">
    <location>
        <begin position="601"/>
        <end position="630"/>
    </location>
</feature>
<sequence>MSGNGDPNIGSSQDSSNNDPTASQLLSTLAPVALYAVIWLALFFVLRGRFLRYYQPRTFLSNVPDYFRTRPLDKGIFGSLKDFFRRSDEDILRKHSLDGYLLIRLLKMATITCVVGFCITAPVLFPVNATGGGGQTQLNVVNYSNVKNNQFRYFAHAGCAWLFFGFVIYMITRESIFYINLRQAYLMSPNQTQRIHSRTVLFTSVPENLLNRDKLAAMLGVGVKRIWIPTDTKELEEAVEERDKIALKLEGAENKLIKTANVNRSKAKKKTHVDEADGGESGSQIERWLPRKKQPHHRTGFLGLIGSKVETIPWCRSELEKVIPKVEKMQDEAFEGKGKRLSSVFVEFETMNEAQAAFQSVTHHLPLHMSPRFIGVKPKEVIWSNLRIKWWERVVRRLGANFAVTALIIFWSIPVAFVGAISNVQALTGISAFKWLNFLNDIPPVVLGVVNGLLPSILLAVLMALLPMFLRYMAKVSGDPSQSAIELSTQNYYFAFQVVQVFLVATIGSAASSSVVQIIKNPASVTSLLSQQIPKASNFYLSYIILQGLGVVAGTLVSITGLVVAFALAKILDTTPRKMYKRWSTLGSMGMGTVYPIYTNLLVIAMCYACIAPLVLAFAAIGLALFWLAYKYEFLFVMDVGADAKGLFYPRALQHLFVGLYIAELCLVGLFAIQLGHPGAIGPFIMMIIAVIFTALYNISLNSAISPLLQYHPKDLELLDSEEDGQPLLQNGERNIGGPEYDSVPGASASAKSGALETEKEGRVLSPQASTSKPAKKPNFFTKFLRPDIHANHKYMRSILPKTQSESPNTFPESFAYLHPSVKSRGVSLWVPHDPLGISRHEIRETDEVRARIDKQLPKLAPVSEVLNPHPDQQITDVESFWKHVSLIMFDSGAIMDENGKITGIQELGMAPIDDPEPDW</sequence>
<dbReference type="PANTHER" id="PTHR13018">
    <property type="entry name" value="PROBABLE MEMBRANE PROTEIN DUF221-RELATED"/>
    <property type="match status" value="1"/>
</dbReference>
<dbReference type="GO" id="GO:0005227">
    <property type="term" value="F:calcium-activated cation channel activity"/>
    <property type="evidence" value="ECO:0007669"/>
    <property type="project" value="InterPro"/>
</dbReference>
<dbReference type="AlphaFoldDB" id="A0A6A6HQS7"/>
<protein>
    <submittedName>
        <fullName evidence="13">DUF221-domain-containing protein</fullName>
    </submittedName>
</protein>
<keyword evidence="5 8" id="KW-1133">Transmembrane helix</keyword>
<feature type="transmembrane region" description="Helical" evidence="8">
    <location>
        <begin position="652"/>
        <end position="673"/>
    </location>
</feature>
<evidence type="ECO:0000259" key="10">
    <source>
        <dbReference type="Pfam" id="PF12621"/>
    </source>
</evidence>
<feature type="transmembrane region" description="Helical" evidence="8">
    <location>
        <begin position="680"/>
        <end position="699"/>
    </location>
</feature>
<evidence type="ECO:0000259" key="12">
    <source>
        <dbReference type="Pfam" id="PF14703"/>
    </source>
</evidence>
<comment type="subcellular location">
    <subcellularLocation>
        <location evidence="1">Membrane</location>
        <topology evidence="1">Multi-pass membrane protein</topology>
    </subcellularLocation>
</comment>
<dbReference type="Pfam" id="PF12621">
    <property type="entry name" value="PHM7_ext"/>
    <property type="match status" value="1"/>
</dbReference>
<gene>
    <name evidence="13" type="ORF">EV356DRAFT_438493</name>
</gene>
<dbReference type="InterPro" id="IPR032880">
    <property type="entry name" value="CSC1/OSCA1-like_N"/>
</dbReference>
<dbReference type="InterPro" id="IPR027815">
    <property type="entry name" value="CSC1/OSCA1-like_cyt"/>
</dbReference>
<organism evidence="13 14">
    <name type="scientific">Viridothelium virens</name>
    <name type="common">Speckled blister lichen</name>
    <name type="synonym">Trypethelium virens</name>
    <dbReference type="NCBI Taxonomy" id="1048519"/>
    <lineage>
        <taxon>Eukaryota</taxon>
        <taxon>Fungi</taxon>
        <taxon>Dikarya</taxon>
        <taxon>Ascomycota</taxon>
        <taxon>Pezizomycotina</taxon>
        <taxon>Dothideomycetes</taxon>
        <taxon>Dothideomycetes incertae sedis</taxon>
        <taxon>Trypetheliales</taxon>
        <taxon>Trypetheliaceae</taxon>
        <taxon>Viridothelium</taxon>
    </lineage>
</organism>
<dbReference type="InterPro" id="IPR003864">
    <property type="entry name" value="CSC1/OSCA1-like_7TM"/>
</dbReference>
<feature type="transmembrane region" description="Helical" evidence="8">
    <location>
        <begin position="442"/>
        <end position="470"/>
    </location>
</feature>
<evidence type="ECO:0000256" key="6">
    <source>
        <dbReference type="ARBA" id="ARBA00023136"/>
    </source>
</evidence>
<feature type="transmembrane region" description="Helical" evidence="8">
    <location>
        <begin position="398"/>
        <end position="422"/>
    </location>
</feature>
<evidence type="ECO:0000313" key="13">
    <source>
        <dbReference type="EMBL" id="KAF2239873.1"/>
    </source>
</evidence>
<proteinExistence type="inferred from homology"/>
<feature type="domain" description="CSC1/OSCA1-like 7TM region" evidence="9">
    <location>
        <begin position="396"/>
        <end position="671"/>
    </location>
</feature>
<evidence type="ECO:0000256" key="8">
    <source>
        <dbReference type="SAM" id="Phobius"/>
    </source>
</evidence>
<feature type="transmembrane region" description="Helical" evidence="8">
    <location>
        <begin position="25"/>
        <end position="46"/>
    </location>
</feature>
<evidence type="ECO:0000259" key="11">
    <source>
        <dbReference type="Pfam" id="PF13967"/>
    </source>
</evidence>
<dbReference type="InterPro" id="IPR045122">
    <property type="entry name" value="Csc1-like"/>
</dbReference>
<feature type="domain" description="CSC1/OSCA1-like cytosolic" evidence="12">
    <location>
        <begin position="197"/>
        <end position="385"/>
    </location>
</feature>
<dbReference type="Pfam" id="PF02714">
    <property type="entry name" value="RSN1_7TM"/>
    <property type="match status" value="1"/>
</dbReference>
<dbReference type="InterPro" id="IPR022257">
    <property type="entry name" value="PHM7_ext"/>
</dbReference>
<dbReference type="PANTHER" id="PTHR13018:SF26">
    <property type="entry name" value="DOMAIN PROTEIN, PUTATIVE (AFU_ORTHOLOGUE AFUA_5G10920)-RELATED"/>
    <property type="match status" value="1"/>
</dbReference>
<keyword evidence="4 8" id="KW-0812">Transmembrane</keyword>
<feature type="transmembrane region" description="Helical" evidence="8">
    <location>
        <begin position="491"/>
        <end position="519"/>
    </location>
</feature>
<dbReference type="OrthoDB" id="1076608at2759"/>
<reference evidence="13" key="1">
    <citation type="journal article" date="2020" name="Stud. Mycol.">
        <title>101 Dothideomycetes genomes: a test case for predicting lifestyles and emergence of pathogens.</title>
        <authorList>
            <person name="Haridas S."/>
            <person name="Albert R."/>
            <person name="Binder M."/>
            <person name="Bloem J."/>
            <person name="Labutti K."/>
            <person name="Salamov A."/>
            <person name="Andreopoulos B."/>
            <person name="Baker S."/>
            <person name="Barry K."/>
            <person name="Bills G."/>
            <person name="Bluhm B."/>
            <person name="Cannon C."/>
            <person name="Castanera R."/>
            <person name="Culley D."/>
            <person name="Daum C."/>
            <person name="Ezra D."/>
            <person name="Gonzalez J."/>
            <person name="Henrissat B."/>
            <person name="Kuo A."/>
            <person name="Liang C."/>
            <person name="Lipzen A."/>
            <person name="Lutzoni F."/>
            <person name="Magnuson J."/>
            <person name="Mondo S."/>
            <person name="Nolan M."/>
            <person name="Ohm R."/>
            <person name="Pangilinan J."/>
            <person name="Park H.-J."/>
            <person name="Ramirez L."/>
            <person name="Alfaro M."/>
            <person name="Sun H."/>
            <person name="Tritt A."/>
            <person name="Yoshinaga Y."/>
            <person name="Zwiers L.-H."/>
            <person name="Turgeon B."/>
            <person name="Goodwin S."/>
            <person name="Spatafora J."/>
            <person name="Crous P."/>
            <person name="Grigoriev I."/>
        </authorList>
    </citation>
    <scope>NUCLEOTIDE SEQUENCE</scope>
    <source>
        <strain evidence="13">Tuck. ex Michener</strain>
    </source>
</reference>
<evidence type="ECO:0000313" key="14">
    <source>
        <dbReference type="Proteomes" id="UP000800092"/>
    </source>
</evidence>
<accession>A0A6A6HQS7</accession>
<dbReference type="Proteomes" id="UP000800092">
    <property type="component" value="Unassembled WGS sequence"/>
</dbReference>
<dbReference type="GO" id="GO:0005886">
    <property type="term" value="C:plasma membrane"/>
    <property type="evidence" value="ECO:0007669"/>
    <property type="project" value="TreeGrafter"/>
</dbReference>